<feature type="transmembrane region" description="Helical" evidence="4">
    <location>
        <begin position="95"/>
        <end position="118"/>
    </location>
</feature>
<keyword evidence="4" id="KW-0812">Transmembrane</keyword>
<feature type="domain" description="PAS" evidence="5">
    <location>
        <begin position="408"/>
        <end position="472"/>
    </location>
</feature>
<dbReference type="EMBL" id="VOSK01000095">
    <property type="protein sequence ID" value="MPR27558.1"/>
    <property type="molecule type" value="Genomic_DNA"/>
</dbReference>
<dbReference type="InterPro" id="IPR013656">
    <property type="entry name" value="PAS_4"/>
</dbReference>
<evidence type="ECO:0000256" key="1">
    <source>
        <dbReference type="ARBA" id="ARBA00022679"/>
    </source>
</evidence>
<dbReference type="SUPFAM" id="SSF55785">
    <property type="entry name" value="PYP-like sensor domain (PAS domain)"/>
    <property type="match status" value="2"/>
</dbReference>
<keyword evidence="8" id="KW-1185">Reference proteome</keyword>
<dbReference type="PANTHER" id="PTHR24421:SF58">
    <property type="entry name" value="SIGNAL TRANSDUCTION HISTIDINE-PROTEIN KINASE_PHOSPHATASE UHPB"/>
    <property type="match status" value="1"/>
</dbReference>
<organism evidence="7 8">
    <name type="scientific">Microvirga tunisiensis</name>
    <dbReference type="NCBI Taxonomy" id="2108360"/>
    <lineage>
        <taxon>Bacteria</taxon>
        <taxon>Pseudomonadati</taxon>
        <taxon>Pseudomonadota</taxon>
        <taxon>Alphaproteobacteria</taxon>
        <taxon>Hyphomicrobiales</taxon>
        <taxon>Methylobacteriaceae</taxon>
        <taxon>Microvirga</taxon>
    </lineage>
</organism>
<gene>
    <name evidence="7" type="ORF">FS320_20840</name>
</gene>
<dbReference type="AlphaFoldDB" id="A0A5N7ML34"/>
<sequence>MFIFTPNHGIVSLRHGRVGKSASTCPDARGCKTSWWAGLRIQGLPLDLSWISPEWSDASVRPAPHSCERGGMPAATAVRPHVASGVSSSRTRNRIILAAALTAGLAFLIASAVIYWHAIQDRHGIVHKGLSASAAASHILDREAEALGNILKGLSASPLLEIEDLKPFHQQLLATPRPEGARFVLWNRERLFLSTAFPYGAPMPPVTSFPVSDQRLQLLRRVGLTLSERIYAPRTKEWIIGVSLQLASPNPGGERILTLAVPEAHFGKAIRDSNPPAGWTNFILDYKLQQVRWSEAELPLASQLRPQLANALADGDRNGHFEVDGEGGAILVAFERSSNTGYVVLSTIPEALIDEPLYSARRWIWSAGIALALMGIASAGITLRNVGSIDALTVAAVSTKAELVETNGRLAAILASVSDCYLTLDHAYRITDINAAAMRWFELPRTDVIGHSYFAVVGHHPQFDAALKQALEGRTPFHGEFPSTYNPGKQIDYRVEPTPKGVSVFFRDVTEQYRARLSIMQEREFLQASLDALSAHIAVLDDAGTVISVNEAWHRFARDNGYSGRSHGLGMNYLDVCARAEQDDPAVTRIHEGLEAVISGERRDYRDVYRCDGPDGPHWFQVRAMRFMTGKVSRIIVTHENITEFVAVKAEITALSGRLLTVQEEERERIAVELHDSTAQHLVAVSLNLMQVENFRLPPSGRRILGEIDRSLEEALKELRIFTYLLHPPRLETDGLVSTVQNFADGFSKRTDLRTILRFDEAADGLPVDLQRALFRIVQEGLANVHRHAKASQVILNLRLTSDQVILFVADNGHGMRSRRGETGVRQATLGVGIPGMRIRLSQFGGSLRIRSGRRGTIIRATAPRLMPAVMALEA</sequence>
<dbReference type="InterPro" id="IPR000014">
    <property type="entry name" value="PAS"/>
</dbReference>
<evidence type="ECO:0000259" key="6">
    <source>
        <dbReference type="SMART" id="SM00387"/>
    </source>
</evidence>
<dbReference type="OrthoDB" id="9778496at2"/>
<keyword evidence="3" id="KW-0902">Two-component regulatory system</keyword>
<dbReference type="GO" id="GO:0000155">
    <property type="term" value="F:phosphorelay sensor kinase activity"/>
    <property type="evidence" value="ECO:0007669"/>
    <property type="project" value="InterPro"/>
</dbReference>
<dbReference type="InterPro" id="IPR035965">
    <property type="entry name" value="PAS-like_dom_sf"/>
</dbReference>
<dbReference type="Gene3D" id="1.20.5.1930">
    <property type="match status" value="1"/>
</dbReference>
<evidence type="ECO:0000256" key="4">
    <source>
        <dbReference type="SAM" id="Phobius"/>
    </source>
</evidence>
<dbReference type="SMART" id="SM00387">
    <property type="entry name" value="HATPase_c"/>
    <property type="match status" value="1"/>
</dbReference>
<dbReference type="CDD" id="cd16917">
    <property type="entry name" value="HATPase_UhpB-NarQ-NarX-like"/>
    <property type="match status" value="1"/>
</dbReference>
<dbReference type="CDD" id="cd00130">
    <property type="entry name" value="PAS"/>
    <property type="match status" value="1"/>
</dbReference>
<evidence type="ECO:0000313" key="8">
    <source>
        <dbReference type="Proteomes" id="UP000403266"/>
    </source>
</evidence>
<dbReference type="Pfam" id="PF08448">
    <property type="entry name" value="PAS_4"/>
    <property type="match status" value="2"/>
</dbReference>
<proteinExistence type="predicted"/>
<dbReference type="InterPro" id="IPR050482">
    <property type="entry name" value="Sensor_HK_TwoCompSys"/>
</dbReference>
<feature type="domain" description="Histidine kinase/HSP90-like ATPase" evidence="6">
    <location>
        <begin position="769"/>
        <end position="867"/>
    </location>
</feature>
<dbReference type="SMART" id="SM00091">
    <property type="entry name" value="PAS"/>
    <property type="match status" value="2"/>
</dbReference>
<accession>A0A5N7ML34</accession>
<dbReference type="Gene3D" id="3.30.450.20">
    <property type="entry name" value="PAS domain"/>
    <property type="match status" value="2"/>
</dbReference>
<protein>
    <submittedName>
        <fullName evidence="7">PAS domain-containing protein</fullName>
    </submittedName>
</protein>
<dbReference type="GO" id="GO:0046983">
    <property type="term" value="F:protein dimerization activity"/>
    <property type="evidence" value="ECO:0007669"/>
    <property type="project" value="InterPro"/>
</dbReference>
<keyword evidence="4" id="KW-0472">Membrane</keyword>
<evidence type="ECO:0000256" key="2">
    <source>
        <dbReference type="ARBA" id="ARBA00022777"/>
    </source>
</evidence>
<dbReference type="InterPro" id="IPR036890">
    <property type="entry name" value="HATPase_C_sf"/>
</dbReference>
<evidence type="ECO:0000259" key="5">
    <source>
        <dbReference type="SMART" id="SM00091"/>
    </source>
</evidence>
<dbReference type="GO" id="GO:0016020">
    <property type="term" value="C:membrane"/>
    <property type="evidence" value="ECO:0007669"/>
    <property type="project" value="InterPro"/>
</dbReference>
<dbReference type="InterPro" id="IPR003594">
    <property type="entry name" value="HATPase_dom"/>
</dbReference>
<reference evidence="7 8" key="1">
    <citation type="journal article" date="2019" name="Syst. Appl. Microbiol.">
        <title>Microvirga tunisiensis sp. nov., a root nodule symbiotic bacterium isolated from Lupinus micranthus and L. luteus grown in Northern Tunisia.</title>
        <authorList>
            <person name="Msaddak A."/>
            <person name="Rejili M."/>
            <person name="Duran D."/>
            <person name="Mars M."/>
            <person name="Palacios J.M."/>
            <person name="Ruiz-Argueso T."/>
            <person name="Rey L."/>
            <person name="Imperial J."/>
        </authorList>
    </citation>
    <scope>NUCLEOTIDE SEQUENCE [LARGE SCALE GENOMIC DNA]</scope>
    <source>
        <strain evidence="7 8">Lmie10</strain>
    </source>
</reference>
<dbReference type="Pfam" id="PF02518">
    <property type="entry name" value="HATPase_c"/>
    <property type="match status" value="1"/>
</dbReference>
<evidence type="ECO:0000256" key="3">
    <source>
        <dbReference type="ARBA" id="ARBA00023012"/>
    </source>
</evidence>
<dbReference type="InterPro" id="IPR011712">
    <property type="entry name" value="Sig_transdc_His_kin_sub3_dim/P"/>
</dbReference>
<dbReference type="SUPFAM" id="SSF55874">
    <property type="entry name" value="ATPase domain of HSP90 chaperone/DNA topoisomerase II/histidine kinase"/>
    <property type="match status" value="1"/>
</dbReference>
<dbReference type="Pfam" id="PF07730">
    <property type="entry name" value="HisKA_3"/>
    <property type="match status" value="1"/>
</dbReference>
<dbReference type="Proteomes" id="UP000403266">
    <property type="component" value="Unassembled WGS sequence"/>
</dbReference>
<dbReference type="Gene3D" id="3.30.565.10">
    <property type="entry name" value="Histidine kinase-like ATPase, C-terminal domain"/>
    <property type="match status" value="1"/>
</dbReference>
<comment type="caution">
    <text evidence="7">The sequence shown here is derived from an EMBL/GenBank/DDBJ whole genome shotgun (WGS) entry which is preliminary data.</text>
</comment>
<evidence type="ECO:0000313" key="7">
    <source>
        <dbReference type="EMBL" id="MPR27558.1"/>
    </source>
</evidence>
<keyword evidence="1" id="KW-0808">Transferase</keyword>
<name>A0A5N7ML34_9HYPH</name>
<keyword evidence="4" id="KW-1133">Transmembrane helix</keyword>
<feature type="domain" description="PAS" evidence="5">
    <location>
        <begin position="524"/>
        <end position="595"/>
    </location>
</feature>
<keyword evidence="2" id="KW-0418">Kinase</keyword>
<dbReference type="PANTHER" id="PTHR24421">
    <property type="entry name" value="NITRATE/NITRITE SENSOR PROTEIN NARX-RELATED"/>
    <property type="match status" value="1"/>
</dbReference>